<reference evidence="1" key="2">
    <citation type="journal article" date="2021" name="PeerJ">
        <title>Extensive microbial diversity within the chicken gut microbiome revealed by metagenomics and culture.</title>
        <authorList>
            <person name="Gilroy R."/>
            <person name="Ravi A."/>
            <person name="Getino M."/>
            <person name="Pursley I."/>
            <person name="Horton D.L."/>
            <person name="Alikhan N.F."/>
            <person name="Baker D."/>
            <person name="Gharbi K."/>
            <person name="Hall N."/>
            <person name="Watson M."/>
            <person name="Adriaenssens E.M."/>
            <person name="Foster-Nyarko E."/>
            <person name="Jarju S."/>
            <person name="Secka A."/>
            <person name="Antonio M."/>
            <person name="Oren A."/>
            <person name="Chaudhuri R.R."/>
            <person name="La Ragione R."/>
            <person name="Hildebrand F."/>
            <person name="Pallen M.J."/>
        </authorList>
    </citation>
    <scope>NUCLEOTIDE SEQUENCE</scope>
    <source>
        <strain evidence="1">11167</strain>
    </source>
</reference>
<protein>
    <submittedName>
        <fullName evidence="1">DUF4037 domain-containing protein</fullName>
    </submittedName>
</protein>
<dbReference type="InterPro" id="IPR043519">
    <property type="entry name" value="NT_sf"/>
</dbReference>
<dbReference type="Proteomes" id="UP000823633">
    <property type="component" value="Unassembled WGS sequence"/>
</dbReference>
<sequence length="262" mass="30083">MERFNDTIRALAQAFSRLDGCSAMAVSGSRTSQINDQASDWDIYVYRKERILPEVRAAIIGPLCDSMSIDASFFEEGDEFSKDGVYYDVMYRDEAFIQDQIERVWVRHQPSLGYSTCFLHNLRTSRFIFDKAALATRISTLDGPYPEALSRAVIDYNRRMTSGDGEATWIRQLDLAVRRGDYVSRNHRLATLMASYFDMLFAYNRVLHPGEKKIMGYCHLLCSRLPEDFDRDIEAIYSTAYDGPVVENVERALAHLYALIDD</sequence>
<evidence type="ECO:0000313" key="1">
    <source>
        <dbReference type="EMBL" id="MBO8442708.1"/>
    </source>
</evidence>
<comment type="caution">
    <text evidence="1">The sequence shown here is derived from an EMBL/GenBank/DDBJ whole genome shotgun (WGS) entry which is preliminary data.</text>
</comment>
<dbReference type="SUPFAM" id="SSF81301">
    <property type="entry name" value="Nucleotidyltransferase"/>
    <property type="match status" value="1"/>
</dbReference>
<evidence type="ECO:0000313" key="2">
    <source>
        <dbReference type="Proteomes" id="UP000823633"/>
    </source>
</evidence>
<reference evidence="1" key="1">
    <citation type="submission" date="2020-10" db="EMBL/GenBank/DDBJ databases">
        <authorList>
            <person name="Gilroy R."/>
        </authorList>
    </citation>
    <scope>NUCLEOTIDE SEQUENCE</scope>
    <source>
        <strain evidence="1">11167</strain>
    </source>
</reference>
<name>A0A9D9E825_9SPIR</name>
<dbReference type="AlphaFoldDB" id="A0A9D9E825"/>
<dbReference type="EMBL" id="JADIMU010000019">
    <property type="protein sequence ID" value="MBO8442708.1"/>
    <property type="molecule type" value="Genomic_DNA"/>
</dbReference>
<accession>A0A9D9E825</accession>
<organism evidence="1 2">
    <name type="scientific">Candidatus Aphodenecus pullistercoris</name>
    <dbReference type="NCBI Taxonomy" id="2840669"/>
    <lineage>
        <taxon>Bacteria</taxon>
        <taxon>Pseudomonadati</taxon>
        <taxon>Spirochaetota</taxon>
        <taxon>Spirochaetia</taxon>
        <taxon>Spirochaetales</taxon>
        <taxon>Candidatus Aphodenecus</taxon>
    </lineage>
</organism>
<gene>
    <name evidence="1" type="ORF">IAC42_02960</name>
</gene>
<proteinExistence type="predicted"/>